<dbReference type="Pfam" id="PF01522">
    <property type="entry name" value="Polysacc_deac_1"/>
    <property type="match status" value="1"/>
</dbReference>
<dbReference type="CDD" id="cd10917">
    <property type="entry name" value="CE4_NodB_like_6s_7s"/>
    <property type="match status" value="1"/>
</dbReference>
<dbReference type="InterPro" id="IPR002509">
    <property type="entry name" value="NODB_dom"/>
</dbReference>
<protein>
    <submittedName>
        <fullName evidence="2">Polysaccharide deacetylase family protein</fullName>
    </submittedName>
</protein>
<dbReference type="SUPFAM" id="SSF88713">
    <property type="entry name" value="Glycoside hydrolase/deacetylase"/>
    <property type="match status" value="1"/>
</dbReference>
<name>A0ABS5TNY7_9ACTN</name>
<evidence type="ECO:0000259" key="1">
    <source>
        <dbReference type="PROSITE" id="PS51677"/>
    </source>
</evidence>
<reference evidence="2 3" key="1">
    <citation type="submission" date="2021-05" db="EMBL/GenBank/DDBJ databases">
        <title>Kineosporia and Streptomyces sp. nov. two new marine actinobacteria isolated from Coral.</title>
        <authorList>
            <person name="Buangrab K."/>
            <person name="Sutthacheep M."/>
            <person name="Yeemin T."/>
            <person name="Harunari E."/>
            <person name="Igarashi Y."/>
            <person name="Kanchanasin P."/>
            <person name="Tanasupawat S."/>
            <person name="Phongsopitanun W."/>
        </authorList>
    </citation>
    <scope>NUCLEOTIDE SEQUENCE [LARGE SCALE GENOMIC DNA]</scope>
    <source>
        <strain evidence="2 3">J2-2</strain>
    </source>
</reference>
<dbReference type="PROSITE" id="PS51677">
    <property type="entry name" value="NODB"/>
    <property type="match status" value="1"/>
</dbReference>
<dbReference type="InterPro" id="IPR006311">
    <property type="entry name" value="TAT_signal"/>
</dbReference>
<sequence>MVSRRELFRGALLAGGGLGTGAAAGELFDEAEPPPLNGGHAAAADKLGRLSRGDVRIHYRVSTGTRVAALTFDDGPLPNWTPRFLDALDEAGVPATFFLVGKQLVEHASILRGRLDRHEVGNHSWSHPDLATLDLAAVRRELESTHDAIEKHTGRTATLMRPPYGHLGGSTVLAAVGMGYDIVLWSRSVDERRYAGDPAGQAADFVATLRPGTIVLAHDAGHRGRLVTLGALPAIVSGLRAKGYRFVTVSELLRD</sequence>
<evidence type="ECO:0000313" key="3">
    <source>
        <dbReference type="Proteomes" id="UP001197247"/>
    </source>
</evidence>
<dbReference type="PANTHER" id="PTHR10587">
    <property type="entry name" value="GLYCOSYL TRANSFERASE-RELATED"/>
    <property type="match status" value="1"/>
</dbReference>
<dbReference type="PROSITE" id="PS51318">
    <property type="entry name" value="TAT"/>
    <property type="match status" value="1"/>
</dbReference>
<feature type="domain" description="NodB homology" evidence="1">
    <location>
        <begin position="66"/>
        <end position="247"/>
    </location>
</feature>
<evidence type="ECO:0000313" key="2">
    <source>
        <dbReference type="EMBL" id="MBT0772815.1"/>
    </source>
</evidence>
<gene>
    <name evidence="2" type="ORF">KIH74_27990</name>
</gene>
<dbReference type="Gene3D" id="3.20.20.370">
    <property type="entry name" value="Glycoside hydrolase/deacetylase"/>
    <property type="match status" value="1"/>
</dbReference>
<dbReference type="EMBL" id="JAHBAY010000014">
    <property type="protein sequence ID" value="MBT0772815.1"/>
    <property type="molecule type" value="Genomic_DNA"/>
</dbReference>
<dbReference type="InterPro" id="IPR011330">
    <property type="entry name" value="Glyco_hydro/deAcase_b/a-brl"/>
</dbReference>
<proteinExistence type="predicted"/>
<accession>A0ABS5TNY7</accession>
<organism evidence="2 3">
    <name type="scientific">Kineosporia corallincola</name>
    <dbReference type="NCBI Taxonomy" id="2835133"/>
    <lineage>
        <taxon>Bacteria</taxon>
        <taxon>Bacillati</taxon>
        <taxon>Actinomycetota</taxon>
        <taxon>Actinomycetes</taxon>
        <taxon>Kineosporiales</taxon>
        <taxon>Kineosporiaceae</taxon>
        <taxon>Kineosporia</taxon>
    </lineage>
</organism>
<dbReference type="InterPro" id="IPR050248">
    <property type="entry name" value="Polysacc_deacetylase_ArnD"/>
</dbReference>
<comment type="caution">
    <text evidence="2">The sequence shown here is derived from an EMBL/GenBank/DDBJ whole genome shotgun (WGS) entry which is preliminary data.</text>
</comment>
<dbReference type="Proteomes" id="UP001197247">
    <property type="component" value="Unassembled WGS sequence"/>
</dbReference>
<keyword evidence="3" id="KW-1185">Reference proteome</keyword>
<dbReference type="RefSeq" id="WP_214159358.1">
    <property type="nucleotide sequence ID" value="NZ_JAHBAY010000014.1"/>
</dbReference>